<evidence type="ECO:0000256" key="7">
    <source>
        <dbReference type="SAM" id="MobiDB-lite"/>
    </source>
</evidence>
<evidence type="ECO:0000256" key="2">
    <source>
        <dbReference type="ARBA" id="ARBA00006575"/>
    </source>
</evidence>
<dbReference type="EMBL" id="JAUKTV010000003">
    <property type="protein sequence ID" value="KAK0741879.1"/>
    <property type="molecule type" value="Genomic_DNA"/>
</dbReference>
<accession>A0AA40EM39</accession>
<comment type="function">
    <text evidence="1">Highly specific phosphatase involved in the metabolism of ADP-ribose 1''-phosphate (Appr1p) which is produced as a consequence of tRNA splicing.</text>
</comment>
<dbReference type="EC" id="3.1.3.84" evidence="3"/>
<feature type="region of interest" description="Disordered" evidence="7">
    <location>
        <begin position="192"/>
        <end position="226"/>
    </location>
</feature>
<evidence type="ECO:0000256" key="3">
    <source>
        <dbReference type="ARBA" id="ARBA00012983"/>
    </source>
</evidence>
<dbReference type="Pfam" id="PF01661">
    <property type="entry name" value="Macro"/>
    <property type="match status" value="1"/>
</dbReference>
<dbReference type="InterPro" id="IPR002589">
    <property type="entry name" value="Macro_dom"/>
</dbReference>
<comment type="catalytic activity">
    <reaction evidence="6">
        <text>ADP-alpha-D-ribose 1''-phosphate + H2O = ADP-D-ribose + phosphate</text>
        <dbReference type="Rhea" id="RHEA:25029"/>
        <dbReference type="ChEBI" id="CHEBI:15377"/>
        <dbReference type="ChEBI" id="CHEBI:43474"/>
        <dbReference type="ChEBI" id="CHEBI:57967"/>
        <dbReference type="ChEBI" id="CHEBI:58753"/>
        <dbReference type="EC" id="3.1.3.84"/>
    </reaction>
</comment>
<evidence type="ECO:0000259" key="8">
    <source>
        <dbReference type="Pfam" id="PF01661"/>
    </source>
</evidence>
<keyword evidence="5" id="KW-0378">Hydrolase</keyword>
<evidence type="ECO:0000256" key="1">
    <source>
        <dbReference type="ARBA" id="ARBA00002432"/>
    </source>
</evidence>
<comment type="similarity">
    <text evidence="2">Belongs to the POA1 family.</text>
</comment>
<dbReference type="InterPro" id="IPR050892">
    <property type="entry name" value="ADP-ribose_metab_enzymes"/>
</dbReference>
<feature type="region of interest" description="Disordered" evidence="7">
    <location>
        <begin position="111"/>
        <end position="134"/>
    </location>
</feature>
<dbReference type="PANTHER" id="PTHR12521">
    <property type="entry name" value="PROTEIN C6ORF130"/>
    <property type="match status" value="1"/>
</dbReference>
<dbReference type="Gene3D" id="3.40.220.10">
    <property type="entry name" value="Leucine Aminopeptidase, subunit E, domain 1"/>
    <property type="match status" value="1"/>
</dbReference>
<evidence type="ECO:0000313" key="9">
    <source>
        <dbReference type="EMBL" id="KAK0741879.1"/>
    </source>
</evidence>
<feature type="domain" description="Macro" evidence="8">
    <location>
        <begin position="159"/>
        <end position="296"/>
    </location>
</feature>
<proteinExistence type="inferred from homology"/>
<dbReference type="InterPro" id="IPR043472">
    <property type="entry name" value="Macro_dom-like"/>
</dbReference>
<keyword evidence="5" id="KW-0904">Protein phosphatase</keyword>
<dbReference type="GO" id="GO:0004721">
    <property type="term" value="F:phosphoprotein phosphatase activity"/>
    <property type="evidence" value="ECO:0007669"/>
    <property type="project" value="UniProtKB-KW"/>
</dbReference>
<reference evidence="9" key="1">
    <citation type="submission" date="2023-06" db="EMBL/GenBank/DDBJ databases">
        <title>Genome-scale phylogeny and comparative genomics of the fungal order Sordariales.</title>
        <authorList>
            <consortium name="Lawrence Berkeley National Laboratory"/>
            <person name="Hensen N."/>
            <person name="Bonometti L."/>
            <person name="Westerberg I."/>
            <person name="Brannstrom I.O."/>
            <person name="Guillou S."/>
            <person name="Cros-Aarteil S."/>
            <person name="Calhoun S."/>
            <person name="Haridas S."/>
            <person name="Kuo A."/>
            <person name="Mondo S."/>
            <person name="Pangilinan J."/>
            <person name="Riley R."/>
            <person name="Labutti K."/>
            <person name="Andreopoulos B."/>
            <person name="Lipzen A."/>
            <person name="Chen C."/>
            <person name="Yanf M."/>
            <person name="Daum C."/>
            <person name="Ng V."/>
            <person name="Clum A."/>
            <person name="Steindorff A."/>
            <person name="Ohm R."/>
            <person name="Martin F."/>
            <person name="Silar P."/>
            <person name="Natvig D."/>
            <person name="Lalanne C."/>
            <person name="Gautier V."/>
            <person name="Ament-Velasquez S.L."/>
            <person name="Kruys A."/>
            <person name="Hutchinson M.I."/>
            <person name="Powell A.J."/>
            <person name="Barry K."/>
            <person name="Miller A.N."/>
            <person name="Grigoriev I.V."/>
            <person name="Debuchy R."/>
            <person name="Gladieux P."/>
            <person name="Thoren M.H."/>
            <person name="Johannesson H."/>
        </authorList>
    </citation>
    <scope>NUCLEOTIDE SEQUENCE</scope>
    <source>
        <strain evidence="9">CBS 540.89</strain>
    </source>
</reference>
<dbReference type="GO" id="GO:0140291">
    <property type="term" value="P:peptidyl-glutamate ADP-deribosylation"/>
    <property type="evidence" value="ECO:0007669"/>
    <property type="project" value="TreeGrafter"/>
</dbReference>
<dbReference type="SUPFAM" id="SSF52949">
    <property type="entry name" value="Macro domain-like"/>
    <property type="match status" value="1"/>
</dbReference>
<feature type="compositionally biased region" description="Basic and acidic residues" evidence="7">
    <location>
        <begin position="210"/>
        <end position="226"/>
    </location>
</feature>
<protein>
    <recommendedName>
        <fullName evidence="4">ADP-ribose 1''-phosphate phosphatase</fullName>
        <ecNumber evidence="3">3.1.3.84</ecNumber>
    </recommendedName>
</protein>
<evidence type="ECO:0000256" key="6">
    <source>
        <dbReference type="ARBA" id="ARBA00034427"/>
    </source>
</evidence>
<evidence type="ECO:0000256" key="5">
    <source>
        <dbReference type="ARBA" id="ARBA00022912"/>
    </source>
</evidence>
<comment type="caution">
    <text evidence="9">The sequence shown here is derived from an EMBL/GenBank/DDBJ whole genome shotgun (WGS) entry which is preliminary data.</text>
</comment>
<gene>
    <name evidence="9" type="ORF">B0T21DRAFT_408732</name>
</gene>
<evidence type="ECO:0000256" key="4">
    <source>
        <dbReference type="ARBA" id="ARBA00019744"/>
    </source>
</evidence>
<name>A0AA40EM39_9PEZI</name>
<dbReference type="PANTHER" id="PTHR12521:SF0">
    <property type="entry name" value="ADP-RIBOSE GLYCOHYDROLASE OARD1"/>
    <property type="match status" value="1"/>
</dbReference>
<keyword evidence="10" id="KW-1185">Reference proteome</keyword>
<evidence type="ECO:0000313" key="10">
    <source>
        <dbReference type="Proteomes" id="UP001172159"/>
    </source>
</evidence>
<organism evidence="9 10">
    <name type="scientific">Apiosordaria backusii</name>
    <dbReference type="NCBI Taxonomy" id="314023"/>
    <lineage>
        <taxon>Eukaryota</taxon>
        <taxon>Fungi</taxon>
        <taxon>Dikarya</taxon>
        <taxon>Ascomycota</taxon>
        <taxon>Pezizomycotina</taxon>
        <taxon>Sordariomycetes</taxon>
        <taxon>Sordariomycetidae</taxon>
        <taxon>Sordariales</taxon>
        <taxon>Lasiosphaeriaceae</taxon>
        <taxon>Apiosordaria</taxon>
    </lineage>
</organism>
<dbReference type="AlphaFoldDB" id="A0AA40EM39"/>
<dbReference type="Proteomes" id="UP001172159">
    <property type="component" value="Unassembled WGS sequence"/>
</dbReference>
<sequence>MASKRRIGTAFSDSSKSANRLITDFWGAPSRPKRQKTEDHSLNCAAEPEQATMAPSSLAAVPCWEDKPSLTDLDSISQEHVWEAEDIKSRPQKQQQKVDTVGLDTVWKRNQHQDHGKASSKPYFHPLPDKTPSVPRSRRLVLTHQKGDLFDAPPDSVLIHACNTIGKWGGGIAATFKKYYPAAFESDRYRLVKDDDPTGHPNPVNDGQGDEVKGDEAKDGDASKPTHEKDIHYVACVFTSKSIGAHRDPPEMILKNTEKAMKNLMFQLSNVKFNQKDCPYIPQVRMCMINSGLFGASTLGEGDFKVVVVSKEGAPEKKKKVLGDSNVRSKRS</sequence>